<gene>
    <name evidence="2" type="ORF">AFUS01_LOCUS16017</name>
</gene>
<dbReference type="EMBL" id="CAJVCH010144672">
    <property type="protein sequence ID" value="CAG7727160.1"/>
    <property type="molecule type" value="Genomic_DNA"/>
</dbReference>
<comment type="caution">
    <text evidence="2">The sequence shown here is derived from an EMBL/GenBank/DDBJ whole genome shotgun (WGS) entry which is preliminary data.</text>
</comment>
<proteinExistence type="predicted"/>
<organism evidence="2 3">
    <name type="scientific">Allacma fusca</name>
    <dbReference type="NCBI Taxonomy" id="39272"/>
    <lineage>
        <taxon>Eukaryota</taxon>
        <taxon>Metazoa</taxon>
        <taxon>Ecdysozoa</taxon>
        <taxon>Arthropoda</taxon>
        <taxon>Hexapoda</taxon>
        <taxon>Collembola</taxon>
        <taxon>Symphypleona</taxon>
        <taxon>Sminthuridae</taxon>
        <taxon>Allacma</taxon>
    </lineage>
</organism>
<evidence type="ECO:0000313" key="2">
    <source>
        <dbReference type="EMBL" id="CAG7727160.1"/>
    </source>
</evidence>
<evidence type="ECO:0000313" key="3">
    <source>
        <dbReference type="Proteomes" id="UP000708208"/>
    </source>
</evidence>
<dbReference type="AlphaFoldDB" id="A0A8J2P084"/>
<keyword evidence="3" id="KW-1185">Reference proteome</keyword>
<evidence type="ECO:0000256" key="1">
    <source>
        <dbReference type="SAM" id="MobiDB-lite"/>
    </source>
</evidence>
<dbReference type="Proteomes" id="UP000708208">
    <property type="component" value="Unassembled WGS sequence"/>
</dbReference>
<reference evidence="2" key="1">
    <citation type="submission" date="2021-06" db="EMBL/GenBank/DDBJ databases">
        <authorList>
            <person name="Hodson N. C."/>
            <person name="Mongue J. A."/>
            <person name="Jaron S. K."/>
        </authorList>
    </citation>
    <scope>NUCLEOTIDE SEQUENCE</scope>
</reference>
<accession>A0A8J2P084</accession>
<sequence>MDTSISDDWGILGSLCGRPDTGGGTRVDWNRVPRDRTGVLVWTGPFRRVQLTELPSSDSHPKNSSLSGDTHGSLQKEAPNPNLNDSTIQVEFLNDQDTEVAEEKEVEIDEKVVVLGGRVGGVPVVNRGQVARRG</sequence>
<protein>
    <submittedName>
        <fullName evidence="2">Uncharacterized protein</fullName>
    </submittedName>
</protein>
<feature type="region of interest" description="Disordered" evidence="1">
    <location>
        <begin position="52"/>
        <end position="87"/>
    </location>
</feature>
<feature type="region of interest" description="Disordered" evidence="1">
    <location>
        <begin position="1"/>
        <end position="29"/>
    </location>
</feature>
<feature type="compositionally biased region" description="Polar residues" evidence="1">
    <location>
        <begin position="53"/>
        <end position="73"/>
    </location>
</feature>
<name>A0A8J2P084_9HEXA</name>